<protein>
    <submittedName>
        <fullName evidence="1">Uncharacterized protein</fullName>
    </submittedName>
</protein>
<accession>A0A917ECT7</accession>
<sequence>MADCARTEPTIDEILADPTVKALMKADRVNPDRLQSKLLCLRRLMARQAADREDDVVSGLAFAPRAANAWLAQG</sequence>
<dbReference type="AlphaFoldDB" id="A0A917ECT7"/>
<name>A0A917ECT7_9HYPH</name>
<reference evidence="1" key="2">
    <citation type="submission" date="2020-09" db="EMBL/GenBank/DDBJ databases">
        <authorList>
            <person name="Sun Q."/>
            <person name="Zhou Y."/>
        </authorList>
    </citation>
    <scope>NUCLEOTIDE SEQUENCE</scope>
    <source>
        <strain evidence="1">CGMCC 1.15367</strain>
    </source>
</reference>
<dbReference type="EMBL" id="BMIQ01000011">
    <property type="protein sequence ID" value="GGE22992.1"/>
    <property type="molecule type" value="Genomic_DNA"/>
</dbReference>
<dbReference type="RefSeq" id="WP_188913061.1">
    <property type="nucleotide sequence ID" value="NZ_BMIQ01000011.1"/>
</dbReference>
<organism evidence="1 2">
    <name type="scientific">Aureimonas endophytica</name>
    <dbReference type="NCBI Taxonomy" id="2027858"/>
    <lineage>
        <taxon>Bacteria</taxon>
        <taxon>Pseudomonadati</taxon>
        <taxon>Pseudomonadota</taxon>
        <taxon>Alphaproteobacteria</taxon>
        <taxon>Hyphomicrobiales</taxon>
        <taxon>Aurantimonadaceae</taxon>
        <taxon>Aureimonas</taxon>
    </lineage>
</organism>
<comment type="caution">
    <text evidence="1">The sequence shown here is derived from an EMBL/GenBank/DDBJ whole genome shotgun (WGS) entry which is preliminary data.</text>
</comment>
<evidence type="ECO:0000313" key="2">
    <source>
        <dbReference type="Proteomes" id="UP000644699"/>
    </source>
</evidence>
<evidence type="ECO:0000313" key="1">
    <source>
        <dbReference type="EMBL" id="GGE22992.1"/>
    </source>
</evidence>
<keyword evidence="2" id="KW-1185">Reference proteome</keyword>
<dbReference type="Proteomes" id="UP000644699">
    <property type="component" value="Unassembled WGS sequence"/>
</dbReference>
<proteinExistence type="predicted"/>
<gene>
    <name evidence="1" type="ORF">GCM10011390_48020</name>
</gene>
<reference evidence="1" key="1">
    <citation type="journal article" date="2014" name="Int. J. Syst. Evol. Microbiol.">
        <title>Complete genome sequence of Corynebacterium casei LMG S-19264T (=DSM 44701T), isolated from a smear-ripened cheese.</title>
        <authorList>
            <consortium name="US DOE Joint Genome Institute (JGI-PGF)"/>
            <person name="Walter F."/>
            <person name="Albersmeier A."/>
            <person name="Kalinowski J."/>
            <person name="Ruckert C."/>
        </authorList>
    </citation>
    <scope>NUCLEOTIDE SEQUENCE</scope>
    <source>
        <strain evidence="1">CGMCC 1.15367</strain>
    </source>
</reference>